<name>A0AAJ1WHG1_9MICC</name>
<keyword evidence="1" id="KW-1133">Transmembrane helix</keyword>
<evidence type="ECO:0000313" key="2">
    <source>
        <dbReference type="EMBL" id="MDQ0147790.1"/>
    </source>
</evidence>
<protein>
    <submittedName>
        <fullName evidence="2">Uncharacterized protein</fullName>
    </submittedName>
</protein>
<evidence type="ECO:0000313" key="3">
    <source>
        <dbReference type="Proteomes" id="UP001239267"/>
    </source>
</evidence>
<proteinExistence type="predicted"/>
<feature type="transmembrane region" description="Helical" evidence="1">
    <location>
        <begin position="48"/>
        <end position="69"/>
    </location>
</feature>
<keyword evidence="3" id="KW-1185">Reference proteome</keyword>
<dbReference type="EMBL" id="JAUSTB010000017">
    <property type="protein sequence ID" value="MDQ0147790.1"/>
    <property type="molecule type" value="Genomic_DNA"/>
</dbReference>
<dbReference type="AlphaFoldDB" id="A0AAJ1WHG1"/>
<dbReference type="Proteomes" id="UP001239267">
    <property type="component" value="Unassembled WGS sequence"/>
</dbReference>
<accession>A0AAJ1WHG1</accession>
<keyword evidence="1" id="KW-0812">Transmembrane</keyword>
<sequence length="85" mass="9212">MNTPRRFIQTVFTLTLGVLLVGGVLFVAGQAAGLVAGQNAWLEFFNTYVKPPVCIAASVCAVAGFLLSYQRPRKHATQQQEATTR</sequence>
<reference evidence="2 3" key="1">
    <citation type="submission" date="2023-07" db="EMBL/GenBank/DDBJ databases">
        <title>Sorghum-associated microbial communities from plants grown in Nebraska, USA.</title>
        <authorList>
            <person name="Schachtman D."/>
        </authorList>
    </citation>
    <scope>NUCLEOTIDE SEQUENCE [LARGE SCALE GENOMIC DNA]</scope>
    <source>
        <strain evidence="2 3">DS1001</strain>
    </source>
</reference>
<gene>
    <name evidence="2" type="ORF">J2T23_003718</name>
</gene>
<comment type="caution">
    <text evidence="2">The sequence shown here is derived from an EMBL/GenBank/DDBJ whole genome shotgun (WGS) entry which is preliminary data.</text>
</comment>
<evidence type="ECO:0000256" key="1">
    <source>
        <dbReference type="SAM" id="Phobius"/>
    </source>
</evidence>
<dbReference type="RefSeq" id="WP_307362355.1">
    <property type="nucleotide sequence ID" value="NZ_JAUSTB010000017.1"/>
</dbReference>
<organism evidence="2 3">
    <name type="scientific">Pseudarthrobacter niigatensis</name>
    <dbReference type="NCBI Taxonomy" id="369935"/>
    <lineage>
        <taxon>Bacteria</taxon>
        <taxon>Bacillati</taxon>
        <taxon>Actinomycetota</taxon>
        <taxon>Actinomycetes</taxon>
        <taxon>Micrococcales</taxon>
        <taxon>Micrococcaceae</taxon>
        <taxon>Pseudarthrobacter</taxon>
    </lineage>
</organism>
<feature type="transmembrane region" description="Helical" evidence="1">
    <location>
        <begin position="7"/>
        <end position="28"/>
    </location>
</feature>
<keyword evidence="1" id="KW-0472">Membrane</keyword>